<evidence type="ECO:0000313" key="3">
    <source>
        <dbReference type="Proteomes" id="UP000295783"/>
    </source>
</evidence>
<gene>
    <name evidence="2" type="ORF">A8950_1696</name>
</gene>
<protein>
    <submittedName>
        <fullName evidence="2">Uncharacterized protein</fullName>
    </submittedName>
</protein>
<keyword evidence="3" id="KW-1185">Reference proteome</keyword>
<feature type="compositionally biased region" description="Polar residues" evidence="1">
    <location>
        <begin position="270"/>
        <end position="285"/>
    </location>
</feature>
<comment type="caution">
    <text evidence="2">The sequence shown here is derived from an EMBL/GenBank/DDBJ whole genome shotgun (WGS) entry which is preliminary data.</text>
</comment>
<feature type="compositionally biased region" description="Polar residues" evidence="1">
    <location>
        <begin position="9"/>
        <end position="25"/>
    </location>
</feature>
<evidence type="ECO:0000313" key="2">
    <source>
        <dbReference type="EMBL" id="TDQ83409.1"/>
    </source>
</evidence>
<name>A0A4R6WUB6_9PROT</name>
<proteinExistence type="predicted"/>
<evidence type="ECO:0000256" key="1">
    <source>
        <dbReference type="SAM" id="MobiDB-lite"/>
    </source>
</evidence>
<feature type="region of interest" description="Disordered" evidence="1">
    <location>
        <begin position="1"/>
        <end position="38"/>
    </location>
</feature>
<feature type="compositionally biased region" description="Low complexity" evidence="1">
    <location>
        <begin position="471"/>
        <end position="481"/>
    </location>
</feature>
<accession>A0A4R6WUB6</accession>
<dbReference type="AlphaFoldDB" id="A0A4R6WUB6"/>
<feature type="region of interest" description="Disordered" evidence="1">
    <location>
        <begin position="452"/>
        <end position="490"/>
    </location>
</feature>
<organism evidence="2 3">
    <name type="scientific">Dongia mobilis</name>
    <dbReference type="NCBI Taxonomy" id="578943"/>
    <lineage>
        <taxon>Bacteria</taxon>
        <taxon>Pseudomonadati</taxon>
        <taxon>Pseudomonadota</taxon>
        <taxon>Alphaproteobacteria</taxon>
        <taxon>Rhodospirillales</taxon>
        <taxon>Dongiaceae</taxon>
        <taxon>Dongia</taxon>
    </lineage>
</organism>
<feature type="region of interest" description="Disordered" evidence="1">
    <location>
        <begin position="258"/>
        <end position="286"/>
    </location>
</feature>
<dbReference type="Proteomes" id="UP000295783">
    <property type="component" value="Unassembled WGS sequence"/>
</dbReference>
<sequence>MRRPIPSVSLLSKNLNRPKTGQETSVEPPPEPDPDYEKKLNLASHLHSQGVNPLRWQEADPAPHEAQRRYRETGQVPEEMFVANDRLYRRTPAIAATRAQGQDALDVYLGAAPKPVAELVPVGEVPLRHPLGNRPDRLPDGDAALDRYRRYAALGIDPDSGHDGDAIPHHLQDGLKRAVTDAAGRERPLGIPGVYRNPDDGFFYLAHSGTEERAAVKELRRRLATEKMARMGGAEPIAANDNDPEIDEEVAQFYWREGAQQSETRDGNGTKDSPTKSSGNPTQAAVETRARLEELIQAIEQHQKGVTLSSRQAKLLGIVDRSFAQHRLEIDLAAVDTARLRRIMNLQEDSEEEQEAPLSAEEEKIATNAVTRAAAMGSIAEAAHLGRSSMIPARTITALAADAVKGTAAGAIALPAAVAGLLVAMTKPAGPEHEAIWEALTEAQWHAAQPEFPDSADQGEEAGSVPLHAVNDNQPDPANDNDPSRGPNLTATTAATVATGLLADEVSEPGFTPPEKFDPDSQDMRDFQEDFAHAILQGQLPEIWLNGKRLTAPNPGGMLGGEAARNLDQKLAVEVAKALNQCRNVTDIKQAGGWPKEKQFRIKDIETKGNLNSVSLDVSFTFNHGAFTCMYHLNGVDTNAKGQPNSRESKVPIRMRENIEKIHRLSDSISRRFAHEDVLKRAGYAYDWIKKATQNDDAEIDRNIADFMKNVFSCSRIVRECWRTQPVKRGRE</sequence>
<dbReference type="EMBL" id="SNYW01000007">
    <property type="protein sequence ID" value="TDQ83409.1"/>
    <property type="molecule type" value="Genomic_DNA"/>
</dbReference>
<reference evidence="2 3" key="1">
    <citation type="submission" date="2019-03" db="EMBL/GenBank/DDBJ databases">
        <title>Genomic Encyclopedia of Type Strains, Phase III (KMG-III): the genomes of soil and plant-associated and newly described type strains.</title>
        <authorList>
            <person name="Whitman W."/>
        </authorList>
    </citation>
    <scope>NUCLEOTIDE SEQUENCE [LARGE SCALE GENOMIC DNA]</scope>
    <source>
        <strain evidence="2 3">CGMCC 1.7660</strain>
    </source>
</reference>